<dbReference type="Pfam" id="PF02254">
    <property type="entry name" value="TrkA_N"/>
    <property type="match status" value="1"/>
</dbReference>
<keyword evidence="12 13" id="KW-0472">Membrane</keyword>
<dbReference type="PROSITE" id="PS51201">
    <property type="entry name" value="RCK_N"/>
    <property type="match status" value="1"/>
</dbReference>
<dbReference type="PANTHER" id="PTHR32507:SF0">
    <property type="entry name" value="NA(+)_H(+) ANTIPORTER 2-RELATED"/>
    <property type="match status" value="1"/>
</dbReference>
<dbReference type="PANTHER" id="PTHR32507">
    <property type="entry name" value="NA(+)/H(+) ANTIPORTER 1"/>
    <property type="match status" value="1"/>
</dbReference>
<keyword evidence="9 13" id="KW-1133">Transmembrane helix</keyword>
<keyword evidence="7 13" id="KW-0812">Transmembrane</keyword>
<dbReference type="SUPFAM" id="SSF51735">
    <property type="entry name" value="NAD(P)-binding Rossmann-fold domains"/>
    <property type="match status" value="1"/>
</dbReference>
<dbReference type="PROSITE" id="PS51202">
    <property type="entry name" value="RCK_C"/>
    <property type="match status" value="1"/>
</dbReference>
<dbReference type="GO" id="GO:0005886">
    <property type="term" value="C:plasma membrane"/>
    <property type="evidence" value="ECO:0007669"/>
    <property type="project" value="UniProtKB-SubCell"/>
</dbReference>
<dbReference type="SUPFAM" id="SSF116726">
    <property type="entry name" value="TrkA C-terminal domain-like"/>
    <property type="match status" value="1"/>
</dbReference>
<dbReference type="RefSeq" id="WP_174701471.1">
    <property type="nucleotide sequence ID" value="NZ_JABURA010000001.1"/>
</dbReference>
<feature type="transmembrane region" description="Helical" evidence="13">
    <location>
        <begin position="262"/>
        <end position="287"/>
    </location>
</feature>
<dbReference type="Pfam" id="PF00999">
    <property type="entry name" value="Na_H_Exchanger"/>
    <property type="match status" value="1"/>
</dbReference>
<evidence type="ECO:0000256" key="5">
    <source>
        <dbReference type="ARBA" id="ARBA00022475"/>
    </source>
</evidence>
<dbReference type="InterPro" id="IPR036721">
    <property type="entry name" value="RCK_C_sf"/>
</dbReference>
<comment type="function">
    <text evidence="1">Part of a potassium transport system.</text>
</comment>
<feature type="transmembrane region" description="Helical" evidence="13">
    <location>
        <begin position="84"/>
        <end position="107"/>
    </location>
</feature>
<evidence type="ECO:0000256" key="9">
    <source>
        <dbReference type="ARBA" id="ARBA00022989"/>
    </source>
</evidence>
<evidence type="ECO:0000256" key="1">
    <source>
        <dbReference type="ARBA" id="ARBA00003660"/>
    </source>
</evidence>
<feature type="transmembrane region" description="Helical" evidence="13">
    <location>
        <begin position="327"/>
        <end position="352"/>
    </location>
</feature>
<keyword evidence="11" id="KW-0406">Ion transport</keyword>
<name>A0A8J8KGX2_9EURY</name>
<feature type="transmembrane region" description="Helical" evidence="13">
    <location>
        <begin position="405"/>
        <end position="424"/>
    </location>
</feature>
<dbReference type="Gene3D" id="3.30.70.1450">
    <property type="entry name" value="Regulator of K+ conductance, C-terminal domain"/>
    <property type="match status" value="1"/>
</dbReference>
<evidence type="ECO:0000256" key="13">
    <source>
        <dbReference type="SAM" id="Phobius"/>
    </source>
</evidence>
<sequence length="654" mass="68553">MTAAGGGGDLLLLVATIVGLGVFSQLLSARFRVPSIIFLLTAGVLLGPSGIGKWLPIATEAIVGPSNVPPSIATMEPFVTRETFGPALSTIVGLSVAIIVFEGAFHLKAEKIKEAPRAVLRLTTIGAVIAFIGTAAAVRFFIGANWDISLLIGALLVATGPTVVTPILTVVPVRDRVAATLETEGIVNDVTAAILAIVLFKAMTIQEIHADVYLQLFAERLGTGLLVGVVVAAIVWAVLQYVDISPDNAPRNARLLTLAGAIVAFGTADFVFSEAGVAAAATAGLILGNADLPYEEEIAAFKGDITLLVLSFVFITLAALLEFDQLFALGLGGVAVVAAVMFVLRPLLVLLSTRGDRFTFRERLFMSFVGPRGIIPASVATLFAIRLQTGGAGNAPTNAAGADLLVGTVFLVIFVTVVLEGGFARQIAEKLDVIPMRVLIVGGGRVGRSLAERLEARGENVVIIEDNQTVLKQLRNDGFTARKGDGTNVDVLREAGAENAKTVVAATGDDDANLLVAQLAKSSFDVQKVIARANEPSNATAFEDLGVETISAAESTAWAIDNQIERPALSDWMSELGRSGDVQEIEVTHEELVGKRIADIGGELPNGVLIALVSRNGTDEVPTPDVELQRGDHITLIGRSEAVREAIEQCGTPV</sequence>
<dbReference type="EMBL" id="JABURA010000001">
    <property type="protein sequence ID" value="NUB90509.1"/>
    <property type="molecule type" value="Genomic_DNA"/>
</dbReference>
<keyword evidence="8" id="KW-0630">Potassium</keyword>
<dbReference type="Gene3D" id="1.20.1530.20">
    <property type="match status" value="1"/>
</dbReference>
<dbReference type="Proteomes" id="UP000728647">
    <property type="component" value="Unassembled WGS sequence"/>
</dbReference>
<gene>
    <name evidence="16" type="ORF">HT576_05610</name>
</gene>
<keyword evidence="10" id="KW-0520">NAD</keyword>
<keyword evidence="5" id="KW-1003">Cell membrane</keyword>
<keyword evidence="3" id="KW-0813">Transport</keyword>
<feature type="transmembrane region" description="Helical" evidence="13">
    <location>
        <begin position="119"/>
        <end position="142"/>
    </location>
</feature>
<evidence type="ECO:0000256" key="11">
    <source>
        <dbReference type="ARBA" id="ARBA00023065"/>
    </source>
</evidence>
<feature type="transmembrane region" description="Helical" evidence="13">
    <location>
        <begin position="299"/>
        <end position="321"/>
    </location>
</feature>
<evidence type="ECO:0000256" key="7">
    <source>
        <dbReference type="ARBA" id="ARBA00022692"/>
    </source>
</evidence>
<evidence type="ECO:0000256" key="2">
    <source>
        <dbReference type="ARBA" id="ARBA00004651"/>
    </source>
</evidence>
<evidence type="ECO:0000313" key="17">
    <source>
        <dbReference type="Proteomes" id="UP000728647"/>
    </source>
</evidence>
<organism evidence="16 17">
    <name type="scientific">Haloterrigena gelatinilytica</name>
    <dbReference type="NCBI Taxonomy" id="2741724"/>
    <lineage>
        <taxon>Archaea</taxon>
        <taxon>Methanobacteriati</taxon>
        <taxon>Methanobacteriota</taxon>
        <taxon>Stenosarchaea group</taxon>
        <taxon>Halobacteria</taxon>
        <taxon>Halobacteriales</taxon>
        <taxon>Natrialbaceae</taxon>
        <taxon>Haloterrigena</taxon>
    </lineage>
</organism>
<keyword evidence="6" id="KW-0633">Potassium transport</keyword>
<dbReference type="InterPro" id="IPR038770">
    <property type="entry name" value="Na+/solute_symporter_sf"/>
</dbReference>
<dbReference type="GO" id="GO:0015079">
    <property type="term" value="F:potassium ion transmembrane transporter activity"/>
    <property type="evidence" value="ECO:0007669"/>
    <property type="project" value="InterPro"/>
</dbReference>
<evidence type="ECO:0000256" key="12">
    <source>
        <dbReference type="ARBA" id="ARBA00023136"/>
    </source>
</evidence>
<feature type="transmembrane region" description="Helical" evidence="13">
    <location>
        <begin position="364"/>
        <end position="385"/>
    </location>
</feature>
<dbReference type="InterPro" id="IPR006036">
    <property type="entry name" value="K_uptake_TrkA"/>
</dbReference>
<evidence type="ECO:0000256" key="6">
    <source>
        <dbReference type="ARBA" id="ARBA00022538"/>
    </source>
</evidence>
<feature type="domain" description="RCK N-terminal" evidence="14">
    <location>
        <begin position="435"/>
        <end position="554"/>
    </location>
</feature>
<comment type="subcellular location">
    <subcellularLocation>
        <location evidence="2">Cell membrane</location>
        <topology evidence="2">Multi-pass membrane protein</topology>
    </subcellularLocation>
</comment>
<comment type="caution">
    <text evidence="16">The sequence shown here is derived from an EMBL/GenBank/DDBJ whole genome shotgun (WGS) entry which is preliminary data.</text>
</comment>
<dbReference type="AlphaFoldDB" id="A0A8J8KGX2"/>
<evidence type="ECO:0000259" key="14">
    <source>
        <dbReference type="PROSITE" id="PS51201"/>
    </source>
</evidence>
<dbReference type="PRINTS" id="PR00335">
    <property type="entry name" value="KUPTAKETRKA"/>
</dbReference>
<feature type="domain" description="RCK C-terminal" evidence="15">
    <location>
        <begin position="570"/>
        <end position="653"/>
    </location>
</feature>
<dbReference type="InterPro" id="IPR036291">
    <property type="entry name" value="NAD(P)-bd_dom_sf"/>
</dbReference>
<evidence type="ECO:0000256" key="3">
    <source>
        <dbReference type="ARBA" id="ARBA00022448"/>
    </source>
</evidence>
<feature type="transmembrane region" description="Helical" evidence="13">
    <location>
        <begin position="221"/>
        <end position="242"/>
    </location>
</feature>
<feature type="transmembrane region" description="Helical" evidence="13">
    <location>
        <begin position="148"/>
        <end position="171"/>
    </location>
</feature>
<dbReference type="OrthoDB" id="11709at2157"/>
<dbReference type="Gene3D" id="3.40.50.720">
    <property type="entry name" value="NAD(P)-binding Rossmann-like Domain"/>
    <property type="match status" value="1"/>
</dbReference>
<evidence type="ECO:0000256" key="8">
    <source>
        <dbReference type="ARBA" id="ARBA00022958"/>
    </source>
</evidence>
<accession>A0A8J8KGX2</accession>
<proteinExistence type="predicted"/>
<dbReference type="GO" id="GO:0015297">
    <property type="term" value="F:antiporter activity"/>
    <property type="evidence" value="ECO:0007669"/>
    <property type="project" value="UniProtKB-KW"/>
</dbReference>
<feature type="transmembrane region" description="Helical" evidence="13">
    <location>
        <begin position="36"/>
        <end position="55"/>
    </location>
</feature>
<evidence type="ECO:0000313" key="16">
    <source>
        <dbReference type="EMBL" id="NUB90509.1"/>
    </source>
</evidence>
<dbReference type="Pfam" id="PF02080">
    <property type="entry name" value="TrkA_C"/>
    <property type="match status" value="1"/>
</dbReference>
<evidence type="ECO:0000256" key="10">
    <source>
        <dbReference type="ARBA" id="ARBA00023027"/>
    </source>
</evidence>
<dbReference type="InterPro" id="IPR003148">
    <property type="entry name" value="RCK_N"/>
</dbReference>
<dbReference type="GO" id="GO:1902600">
    <property type="term" value="P:proton transmembrane transport"/>
    <property type="evidence" value="ECO:0007669"/>
    <property type="project" value="InterPro"/>
</dbReference>
<protein>
    <submittedName>
        <fullName evidence="16">Cation:proton antiporter</fullName>
    </submittedName>
</protein>
<dbReference type="InterPro" id="IPR006153">
    <property type="entry name" value="Cation/H_exchanger_TM"/>
</dbReference>
<feature type="transmembrane region" description="Helical" evidence="13">
    <location>
        <begin position="12"/>
        <end position="29"/>
    </location>
</feature>
<evidence type="ECO:0000259" key="15">
    <source>
        <dbReference type="PROSITE" id="PS51202"/>
    </source>
</evidence>
<keyword evidence="4" id="KW-0050">Antiport</keyword>
<reference evidence="16" key="1">
    <citation type="submission" date="2020-06" db="EMBL/GenBank/DDBJ databases">
        <title>Haloterrigena sp. nov., an extremely halophilic archaeon isolated from a saline sediment.</title>
        <authorList>
            <person name="Liu B.-B."/>
        </authorList>
    </citation>
    <scope>NUCLEOTIDE SEQUENCE</scope>
    <source>
        <strain evidence="16">SYSU A121-1</strain>
    </source>
</reference>
<dbReference type="InterPro" id="IPR006037">
    <property type="entry name" value="RCK_C"/>
</dbReference>
<evidence type="ECO:0000256" key="4">
    <source>
        <dbReference type="ARBA" id="ARBA00022449"/>
    </source>
</evidence>